<dbReference type="AlphaFoldDB" id="A0A1J9V0Z3"/>
<evidence type="ECO:0000313" key="1">
    <source>
        <dbReference type="EMBL" id="OJD82586.1"/>
    </source>
</evidence>
<dbReference type="EMBL" id="MAOI01000005">
    <property type="protein sequence ID" value="OJD82586.1"/>
    <property type="molecule type" value="Genomic_DNA"/>
</dbReference>
<name>A0A1J9V0Z3_9BACI</name>
<dbReference type="InterPro" id="IPR046155">
    <property type="entry name" value="DUF6157"/>
</dbReference>
<dbReference type="RefSeq" id="WP_071717364.1">
    <property type="nucleotide sequence ID" value="NZ_MAOI01000005.1"/>
</dbReference>
<sequence length="133" mass="15394">MSYKNTLITISEDSKATSAIVPVTRNGKPTIASIEYDLIKNNPYKFTQEDVQFKTYLIKNQIEEENTDELRKQFFSKSMACFRASPLVKNYGLGIHYNDQGKIAIYDIKSEIYNQLPNQDKITKLKGMRSKRK</sequence>
<evidence type="ECO:0000313" key="2">
    <source>
        <dbReference type="Proteomes" id="UP000182788"/>
    </source>
</evidence>
<comment type="caution">
    <text evidence="1">The sequence shown here is derived from an EMBL/GenBank/DDBJ whole genome shotgun (WGS) entry which is preliminary data.</text>
</comment>
<accession>A0A1J9V0Z3</accession>
<gene>
    <name evidence="1" type="ORF">BAU28_19840</name>
</gene>
<reference evidence="1 2" key="1">
    <citation type="submission" date="2016-06" db="EMBL/GenBank/DDBJ databases">
        <title>First insights into the genetic diversity and population structure of in the Bacillus cereus group bacteria from diverse marine environments.</title>
        <authorList>
            <person name="Liu Y."/>
            <person name="Lai Q."/>
            <person name="Shao Z."/>
        </authorList>
    </citation>
    <scope>NUCLEOTIDE SEQUENCE [LARGE SCALE GENOMIC DNA]</scope>
    <source>
        <strain evidence="1 2">NH24A2</strain>
    </source>
</reference>
<dbReference type="Proteomes" id="UP000182788">
    <property type="component" value="Unassembled WGS sequence"/>
</dbReference>
<protein>
    <submittedName>
        <fullName evidence="1">Uncharacterized protein</fullName>
    </submittedName>
</protein>
<dbReference type="Pfam" id="PF19654">
    <property type="entry name" value="DUF6157"/>
    <property type="match status" value="1"/>
</dbReference>
<dbReference type="GeneID" id="87589885"/>
<proteinExistence type="predicted"/>
<organism evidence="1 2">
    <name type="scientific">Bacillus paramycoides</name>
    <dbReference type="NCBI Taxonomy" id="2026194"/>
    <lineage>
        <taxon>Bacteria</taxon>
        <taxon>Bacillati</taxon>
        <taxon>Bacillota</taxon>
        <taxon>Bacilli</taxon>
        <taxon>Bacillales</taxon>
        <taxon>Bacillaceae</taxon>
        <taxon>Bacillus</taxon>
        <taxon>Bacillus cereus group</taxon>
    </lineage>
</organism>